<feature type="transmembrane region" description="Helical" evidence="1">
    <location>
        <begin position="138"/>
        <end position="158"/>
    </location>
</feature>
<name>A0A7S2DBX3_9STRA</name>
<reference evidence="2" key="1">
    <citation type="submission" date="2021-01" db="EMBL/GenBank/DDBJ databases">
        <authorList>
            <person name="Corre E."/>
            <person name="Pelletier E."/>
            <person name="Niang G."/>
            <person name="Scheremetjew M."/>
            <person name="Finn R."/>
            <person name="Kale V."/>
            <person name="Holt S."/>
            <person name="Cochrane G."/>
            <person name="Meng A."/>
            <person name="Brown T."/>
            <person name="Cohen L."/>
        </authorList>
    </citation>
    <scope>NUCLEOTIDE SEQUENCE</scope>
    <source>
        <strain evidence="2">CCMP1381</strain>
    </source>
</reference>
<proteinExistence type="predicted"/>
<keyword evidence="1" id="KW-0812">Transmembrane</keyword>
<protein>
    <submittedName>
        <fullName evidence="2">Uncharacterized protein</fullName>
    </submittedName>
</protein>
<keyword evidence="1" id="KW-0472">Membrane</keyword>
<dbReference type="EMBL" id="HBGS01040597">
    <property type="protein sequence ID" value="CAD9449856.1"/>
    <property type="molecule type" value="Transcribed_RNA"/>
</dbReference>
<evidence type="ECO:0000313" key="2">
    <source>
        <dbReference type="EMBL" id="CAD9449856.1"/>
    </source>
</evidence>
<sequence>MSFVAFCCSTLLVVELKLVSVNRDTWYDDYPTPKPWNEACEFFLYTIVLGKEAVFLLIVLFEIATLNDTSDSITGILLEGRWGESGSSAESERLELIFSSSIASVNYEALNSTWRHYTTASKRPITFSVCATRPSRNLVLGAVGSFISSLVCLIIFHWDD</sequence>
<organism evidence="2">
    <name type="scientific">Octactis speculum</name>
    <dbReference type="NCBI Taxonomy" id="3111310"/>
    <lineage>
        <taxon>Eukaryota</taxon>
        <taxon>Sar</taxon>
        <taxon>Stramenopiles</taxon>
        <taxon>Ochrophyta</taxon>
        <taxon>Dictyochophyceae</taxon>
        <taxon>Dictyochales</taxon>
        <taxon>Dictyochaceae</taxon>
        <taxon>Octactis</taxon>
    </lineage>
</organism>
<keyword evidence="1" id="KW-1133">Transmembrane helix</keyword>
<gene>
    <name evidence="2" type="ORF">DSPE1174_LOCUS20887</name>
</gene>
<evidence type="ECO:0000256" key="1">
    <source>
        <dbReference type="SAM" id="Phobius"/>
    </source>
</evidence>
<dbReference type="AlphaFoldDB" id="A0A7S2DBX3"/>
<feature type="transmembrane region" description="Helical" evidence="1">
    <location>
        <begin position="42"/>
        <end position="61"/>
    </location>
</feature>
<accession>A0A7S2DBX3</accession>